<dbReference type="InterPro" id="IPR051430">
    <property type="entry name" value="Fungal_TF_Env_Response"/>
</dbReference>
<feature type="compositionally biased region" description="Polar residues" evidence="7">
    <location>
        <begin position="40"/>
        <end position="56"/>
    </location>
</feature>
<evidence type="ECO:0000259" key="8">
    <source>
        <dbReference type="PROSITE" id="PS50048"/>
    </source>
</evidence>
<keyword evidence="1" id="KW-0479">Metal-binding</keyword>
<dbReference type="Gene3D" id="4.10.240.10">
    <property type="entry name" value="Zn(2)-C6 fungal-type DNA-binding domain"/>
    <property type="match status" value="1"/>
</dbReference>
<dbReference type="PANTHER" id="PTHR31944:SF131">
    <property type="entry name" value="HEME-RESPONSIVE ZINC FINGER TRANSCRIPTION FACTOR HAP1"/>
    <property type="match status" value="1"/>
</dbReference>
<keyword evidence="6" id="KW-0539">Nucleus</keyword>
<dbReference type="GO" id="GO:0006351">
    <property type="term" value="P:DNA-templated transcription"/>
    <property type="evidence" value="ECO:0007669"/>
    <property type="project" value="InterPro"/>
</dbReference>
<feature type="domain" description="Zn(2)-C6 fungal-type" evidence="8">
    <location>
        <begin position="67"/>
        <end position="96"/>
    </location>
</feature>
<evidence type="ECO:0000256" key="6">
    <source>
        <dbReference type="ARBA" id="ARBA00023242"/>
    </source>
</evidence>
<dbReference type="GO" id="GO:0008270">
    <property type="term" value="F:zinc ion binding"/>
    <property type="evidence" value="ECO:0007669"/>
    <property type="project" value="InterPro"/>
</dbReference>
<keyword evidence="10" id="KW-1185">Reference proteome</keyword>
<feature type="compositionally biased region" description="Polar residues" evidence="7">
    <location>
        <begin position="17"/>
        <end position="33"/>
    </location>
</feature>
<dbReference type="GO" id="GO:0000978">
    <property type="term" value="F:RNA polymerase II cis-regulatory region sequence-specific DNA binding"/>
    <property type="evidence" value="ECO:0007669"/>
    <property type="project" value="TreeGrafter"/>
</dbReference>
<keyword evidence="2" id="KW-0862">Zinc</keyword>
<protein>
    <recommendedName>
        <fullName evidence="8">Zn(2)-C6 fungal-type domain-containing protein</fullName>
    </recommendedName>
</protein>
<dbReference type="EMBL" id="ONZQ02000009">
    <property type="protein sequence ID" value="SPO03930.1"/>
    <property type="molecule type" value="Genomic_DNA"/>
</dbReference>
<name>A0AAE8SWL0_9PEZI</name>
<dbReference type="Proteomes" id="UP001187682">
    <property type="component" value="Unassembled WGS sequence"/>
</dbReference>
<keyword evidence="4" id="KW-0238">DNA-binding</keyword>
<reference evidence="9" key="1">
    <citation type="submission" date="2018-03" db="EMBL/GenBank/DDBJ databases">
        <authorList>
            <person name="Guldener U."/>
        </authorList>
    </citation>
    <scope>NUCLEOTIDE SEQUENCE</scope>
</reference>
<organism evidence="9 10">
    <name type="scientific">Cephalotrichum gorgonifer</name>
    <dbReference type="NCBI Taxonomy" id="2041049"/>
    <lineage>
        <taxon>Eukaryota</taxon>
        <taxon>Fungi</taxon>
        <taxon>Dikarya</taxon>
        <taxon>Ascomycota</taxon>
        <taxon>Pezizomycotina</taxon>
        <taxon>Sordariomycetes</taxon>
        <taxon>Hypocreomycetidae</taxon>
        <taxon>Microascales</taxon>
        <taxon>Microascaceae</taxon>
        <taxon>Cephalotrichum</taxon>
    </lineage>
</organism>
<keyword evidence="5" id="KW-0804">Transcription</keyword>
<evidence type="ECO:0000256" key="4">
    <source>
        <dbReference type="ARBA" id="ARBA00023125"/>
    </source>
</evidence>
<dbReference type="AlphaFoldDB" id="A0AAE8SWL0"/>
<dbReference type="SMART" id="SM00066">
    <property type="entry name" value="GAL4"/>
    <property type="match status" value="1"/>
</dbReference>
<keyword evidence="3" id="KW-0805">Transcription regulation</keyword>
<evidence type="ECO:0000313" key="10">
    <source>
        <dbReference type="Proteomes" id="UP001187682"/>
    </source>
</evidence>
<dbReference type="Pfam" id="PF04082">
    <property type="entry name" value="Fungal_trans"/>
    <property type="match status" value="1"/>
</dbReference>
<evidence type="ECO:0000256" key="1">
    <source>
        <dbReference type="ARBA" id="ARBA00022723"/>
    </source>
</evidence>
<gene>
    <name evidence="9" type="ORF">DNG_06613</name>
</gene>
<evidence type="ECO:0000256" key="5">
    <source>
        <dbReference type="ARBA" id="ARBA00023163"/>
    </source>
</evidence>
<dbReference type="InterPro" id="IPR036864">
    <property type="entry name" value="Zn2-C6_fun-type_DNA-bd_sf"/>
</dbReference>
<dbReference type="InterPro" id="IPR007219">
    <property type="entry name" value="XnlR_reg_dom"/>
</dbReference>
<dbReference type="InterPro" id="IPR001138">
    <property type="entry name" value="Zn2Cys6_DnaBD"/>
</dbReference>
<proteinExistence type="predicted"/>
<dbReference type="GO" id="GO:0001228">
    <property type="term" value="F:DNA-binding transcription activator activity, RNA polymerase II-specific"/>
    <property type="evidence" value="ECO:0007669"/>
    <property type="project" value="TreeGrafter"/>
</dbReference>
<evidence type="ECO:0000256" key="2">
    <source>
        <dbReference type="ARBA" id="ARBA00022833"/>
    </source>
</evidence>
<dbReference type="PANTHER" id="PTHR31944">
    <property type="entry name" value="HEME-RESPONSIVE ZINC FINGER TRANSCRIPTION FACTOR HAP1"/>
    <property type="match status" value="1"/>
</dbReference>
<sequence>MSTPTVPVSVPHMGNGSYDQSAVSEQPSHTRPFSQPPPTSQQGVLSQPTPQPQQHPRSVKRPRPVKSCTECRKRKLKCDRTCPCSQCLKSSRPCRYSADQDGRDSDGSDAETNNEGGGARAQKRTCHPTPTDVSFNTPGRNGDGPVAPVTFEDLVLRIERLENNALARSPTRAEMGNTGAIRMSAAAPDTIRGLSVKKDSLQTRFFGQGSTRVLLNLFDEARHYLVNFKRMPSLCDVFTRLEALQRILREQHRVATTPMTVFVDSMLPIRKRMSDIMPSKPVCDRLLASYIETNEINYRILHLPTFTAQYSNFWDKNRPQPDYFLPQLLAALAIGTRFIFTKSEGGYAGAESREGVHIPTAYALVRTWLDGLRGKHKIDFTTLQTEVLLLHANRLMSLVKPHDTWSQMGYVVRMAMTMGMHRDPDEFEELSPFQGELRRRLWYTIVDMDVYISLACNLPCTVREGDYTCRPPRNLDDRDLHEGMAALRPGRPIEDHTDSQIQVYACLALPLRVRVSHLVGRVDTIHDLGEVIDVGRRLDKLTQDIEVVFPRHGPGERPHRFREWRSRMLIDLHIRRPLLALYRPFAMGVPDAPLEVVRVYMRSSLVILRYLDDLDPGHPFYEEMCDMYIQLLRHDIIQAAFSICFYIMNMPGDEDSGMAGLGGRTELDAAGAGEDQRLSFPSDVHMPGTQAGLIATVQKSIDLLVRKAKPGTADLNDIVPLVTTFSVARGRRRDYRGQPLSEEEKAQRLARDLELVLEGLMRSTNTSAEKIGIVVAEGAGGARESAGQAVPEYEYGRSMAPRGYTSSASCESWGYAGPMSGMGG</sequence>
<feature type="region of interest" description="Disordered" evidence="7">
    <location>
        <begin position="91"/>
        <end position="146"/>
    </location>
</feature>
<feature type="region of interest" description="Disordered" evidence="7">
    <location>
        <begin position="1"/>
        <end position="66"/>
    </location>
</feature>
<evidence type="ECO:0000256" key="7">
    <source>
        <dbReference type="SAM" id="MobiDB-lite"/>
    </source>
</evidence>
<dbReference type="GO" id="GO:0005634">
    <property type="term" value="C:nucleus"/>
    <property type="evidence" value="ECO:0007669"/>
    <property type="project" value="TreeGrafter"/>
</dbReference>
<dbReference type="SMART" id="SM00906">
    <property type="entry name" value="Fungal_trans"/>
    <property type="match status" value="1"/>
</dbReference>
<dbReference type="Pfam" id="PF00172">
    <property type="entry name" value="Zn_clus"/>
    <property type="match status" value="1"/>
</dbReference>
<dbReference type="CDD" id="cd00067">
    <property type="entry name" value="GAL4"/>
    <property type="match status" value="1"/>
</dbReference>
<dbReference type="SUPFAM" id="SSF57701">
    <property type="entry name" value="Zn2/Cys6 DNA-binding domain"/>
    <property type="match status" value="1"/>
</dbReference>
<dbReference type="PROSITE" id="PS50048">
    <property type="entry name" value="ZN2_CY6_FUNGAL_2"/>
    <property type="match status" value="1"/>
</dbReference>
<evidence type="ECO:0000256" key="3">
    <source>
        <dbReference type="ARBA" id="ARBA00023015"/>
    </source>
</evidence>
<comment type="caution">
    <text evidence="9">The sequence shown here is derived from an EMBL/GenBank/DDBJ whole genome shotgun (WGS) entry which is preliminary data.</text>
</comment>
<dbReference type="PROSITE" id="PS00463">
    <property type="entry name" value="ZN2_CY6_FUNGAL_1"/>
    <property type="match status" value="1"/>
</dbReference>
<accession>A0AAE8SWL0</accession>
<evidence type="ECO:0000313" key="9">
    <source>
        <dbReference type="EMBL" id="SPO03930.1"/>
    </source>
</evidence>
<dbReference type="CDD" id="cd12148">
    <property type="entry name" value="fungal_TF_MHR"/>
    <property type="match status" value="1"/>
</dbReference>